<evidence type="ECO:0000313" key="1">
    <source>
        <dbReference type="EMBL" id="DAF93622.1"/>
    </source>
</evidence>
<organism evidence="1">
    <name type="scientific">Myoviridae sp. ctshb19</name>
    <dbReference type="NCBI Taxonomy" id="2825194"/>
    <lineage>
        <taxon>Viruses</taxon>
        <taxon>Duplodnaviria</taxon>
        <taxon>Heunggongvirae</taxon>
        <taxon>Uroviricota</taxon>
        <taxon>Caudoviricetes</taxon>
    </lineage>
</organism>
<name>A0A8S5UGW5_9CAUD</name>
<sequence>MTKHSEDSQRIYDTAQGKVRAIMQSAKFRKKLPALLAVAEFLDTAEFIKDNGEEITVQALHELRQQIEAYKLQLPFLMNLKPGTSADCTASSLYEDVYNAQCEIFGPHVLAQQLGSRIQPDSLCNSVVENTEALLKFWLANRDTAKHPLGE</sequence>
<reference evidence="1" key="1">
    <citation type="journal article" date="2021" name="Proc. Natl. Acad. Sci. U.S.A.">
        <title>A Catalog of Tens of Thousands of Viruses from Human Metagenomes Reveals Hidden Associations with Chronic Diseases.</title>
        <authorList>
            <person name="Tisza M.J."/>
            <person name="Buck C.B."/>
        </authorList>
    </citation>
    <scope>NUCLEOTIDE SEQUENCE</scope>
    <source>
        <strain evidence="1">Ctshb19</strain>
    </source>
</reference>
<accession>A0A8S5UGW5</accession>
<protein>
    <submittedName>
        <fullName evidence="1">Uncharacterized protein</fullName>
    </submittedName>
</protein>
<proteinExistence type="predicted"/>
<dbReference type="EMBL" id="BK016086">
    <property type="protein sequence ID" value="DAF93622.1"/>
    <property type="molecule type" value="Genomic_DNA"/>
</dbReference>